<feature type="region of interest" description="Disordered" evidence="2">
    <location>
        <begin position="633"/>
        <end position="955"/>
    </location>
</feature>
<dbReference type="OrthoDB" id="8443577at2759"/>
<accession>A0A3B4Y4F0</accession>
<dbReference type="GO" id="GO:0019901">
    <property type="term" value="F:protein kinase binding"/>
    <property type="evidence" value="ECO:0007669"/>
    <property type="project" value="TreeGrafter"/>
</dbReference>
<feature type="compositionally biased region" description="Basic and acidic residues" evidence="2">
    <location>
        <begin position="874"/>
        <end position="883"/>
    </location>
</feature>
<proteinExistence type="inferred from homology"/>
<feature type="compositionally biased region" description="Polar residues" evidence="2">
    <location>
        <begin position="690"/>
        <end position="708"/>
    </location>
</feature>
<feature type="compositionally biased region" description="Low complexity" evidence="2">
    <location>
        <begin position="831"/>
        <end position="847"/>
    </location>
</feature>
<feature type="compositionally biased region" description="Basic and acidic residues" evidence="2">
    <location>
        <begin position="751"/>
        <end position="767"/>
    </location>
</feature>
<keyword evidence="5" id="KW-1185">Reference proteome</keyword>
<reference evidence="4" key="2">
    <citation type="submission" date="2025-09" db="UniProtKB">
        <authorList>
            <consortium name="Ensembl"/>
        </authorList>
    </citation>
    <scope>IDENTIFICATION</scope>
</reference>
<dbReference type="GO" id="GO:0007165">
    <property type="term" value="P:signal transduction"/>
    <property type="evidence" value="ECO:0007669"/>
    <property type="project" value="TreeGrafter"/>
</dbReference>
<reference evidence="4" key="1">
    <citation type="submission" date="2025-08" db="UniProtKB">
        <authorList>
            <consortium name="Ensembl"/>
        </authorList>
    </citation>
    <scope>IDENTIFICATION</scope>
</reference>
<feature type="compositionally biased region" description="Basic and acidic residues" evidence="2">
    <location>
        <begin position="783"/>
        <end position="796"/>
    </location>
</feature>
<feature type="region of interest" description="Disordered" evidence="2">
    <location>
        <begin position="418"/>
        <end position="437"/>
    </location>
</feature>
<evidence type="ECO:0000313" key="5">
    <source>
        <dbReference type="Proteomes" id="UP000261360"/>
    </source>
</evidence>
<feature type="compositionally biased region" description="Basic residues" evidence="2">
    <location>
        <begin position="860"/>
        <end position="869"/>
    </location>
</feature>
<feature type="compositionally biased region" description="Polar residues" evidence="2">
    <location>
        <begin position="802"/>
        <end position="813"/>
    </location>
</feature>
<dbReference type="InterPro" id="IPR050944">
    <property type="entry name" value="FAM83"/>
</dbReference>
<feature type="compositionally biased region" description="Polar residues" evidence="2">
    <location>
        <begin position="729"/>
        <end position="750"/>
    </location>
</feature>
<sequence length="967" mass="108998">MVNSYTACHTEGKGKACCTQRFRGDLASMESNLSCLSSLKEEDNVVYVQPHYRESYRLAIYALLCGGKEAYEEFLRAEQISHFLSEEEIFFILQNAELPAVEDDNIDGRRVADDLSPSTYFPTESDEEVPDLDLGWPEVMLEGTDTSISLLFHPPRQNTPTIKEVVRKQIQEARQVIAIAMDVFTDVDIFKELISATLRGVAVYILLDDSQFRSFLIMSRRVGINIQDFKNIRVRTVQGQQYQCQSGVKFHGGLEQKFILVDCRTVLYGTYSYTWSYEKINASMVLVVTGQLVCSYDEEFRRLYARSTVPVVLSRETPTIQYLRDSVAFQSPNSSQLSLHQIHMKSKVMHGMRSAQDDRFNNASMLTRGLSVQERLHQSHCPDIGNLVRGHSYGGELQKLTSMTRLRMGTKDIGVPVAPERNGSNLRGGGDLLPTNRSQQQLRHRTRYGTDQNLIPFNSETSLHRWKIDTYLNENNMPLDASCDAVSPMISPFSSHTGLNEHQSQLIHSRSRDIKSRMEEMRQKRLSLQEYANLRQSQESLRSMYPPLERPKFMSSLRGLEMRQSMIELEPNAQNGRNVESAHQKVVEPNKDGNKRETMQTYDRHEPHTRTTSAAADLDTKQNDPVLKLSHLQSSSLSIQHQRAMESLTEIPEEKEGSNTRINGSDSAAFINGCEENRKEEVAVPKENSVKPSSPTESQRQDQASGSHGSVGEVANSLGSAAPKERNKSVSNEAENSQKVMNTSAGSQHTLEAKSGHTEKQRDEPTLQRKNSMKTKVQALLSSDEKKASKKEERSLQRKGSMRSQTPSGSNQPLRADHSQAPAAEQTAKKSQSPSSSRSQNSVSSTTESEKHKSAFPRLSPHRSSKRKTNVAAEQDRGSKNTLDDEGATVFQTRREKAYSRYEYLLSTESIPPDKSMRTASMYPSDKDRRSSLNKHESGYPTHQTQSGNDNKLGRFMQRVGNLISKK</sequence>
<dbReference type="Proteomes" id="UP000261360">
    <property type="component" value="Unplaced"/>
</dbReference>
<name>A0A3B4Y4F0_SERLL</name>
<feature type="compositionally biased region" description="Low complexity" evidence="2">
    <location>
        <begin position="633"/>
        <end position="642"/>
    </location>
</feature>
<dbReference type="GeneTree" id="ENSGT00940000157889"/>
<dbReference type="Pfam" id="PF07894">
    <property type="entry name" value="SACK1"/>
    <property type="match status" value="1"/>
</dbReference>
<evidence type="ECO:0000259" key="3">
    <source>
        <dbReference type="Pfam" id="PF07894"/>
    </source>
</evidence>
<dbReference type="GeneID" id="111665630"/>
<dbReference type="PANTHER" id="PTHR16181:SF29">
    <property type="entry name" value="PROTEIN FAM83A-RELATED"/>
    <property type="match status" value="1"/>
</dbReference>
<feature type="compositionally biased region" description="Basic and acidic residues" evidence="2">
    <location>
        <begin position="925"/>
        <end position="938"/>
    </location>
</feature>
<dbReference type="SUPFAM" id="SSF56024">
    <property type="entry name" value="Phospholipase D/nuclease"/>
    <property type="match status" value="1"/>
</dbReference>
<dbReference type="RefSeq" id="XP_023276471.1">
    <property type="nucleotide sequence ID" value="XM_023420703.1"/>
</dbReference>
<comment type="similarity">
    <text evidence="1">Belongs to the FAM83 family.</text>
</comment>
<feature type="compositionally biased region" description="Basic and acidic residues" evidence="2">
    <location>
        <begin position="675"/>
        <end position="684"/>
    </location>
</feature>
<protein>
    <submittedName>
        <fullName evidence="4">Protein FAM83B-like</fullName>
    </submittedName>
</protein>
<feature type="compositionally biased region" description="Polar residues" evidence="2">
    <location>
        <begin position="941"/>
        <end position="950"/>
    </location>
</feature>
<dbReference type="KEGG" id="slal:111665630"/>
<evidence type="ECO:0000256" key="2">
    <source>
        <dbReference type="SAM" id="MobiDB-lite"/>
    </source>
</evidence>
<dbReference type="GO" id="GO:0016020">
    <property type="term" value="C:membrane"/>
    <property type="evidence" value="ECO:0007669"/>
    <property type="project" value="TreeGrafter"/>
</dbReference>
<dbReference type="Gene3D" id="3.30.870.10">
    <property type="entry name" value="Endonuclease Chain A"/>
    <property type="match status" value="1"/>
</dbReference>
<dbReference type="InterPro" id="IPR012461">
    <property type="entry name" value="SACK1"/>
</dbReference>
<organism evidence="4 5">
    <name type="scientific">Seriola lalandi dorsalis</name>
    <dbReference type="NCBI Taxonomy" id="1841481"/>
    <lineage>
        <taxon>Eukaryota</taxon>
        <taxon>Metazoa</taxon>
        <taxon>Chordata</taxon>
        <taxon>Craniata</taxon>
        <taxon>Vertebrata</taxon>
        <taxon>Euteleostomi</taxon>
        <taxon>Actinopterygii</taxon>
        <taxon>Neopterygii</taxon>
        <taxon>Teleostei</taxon>
        <taxon>Neoteleostei</taxon>
        <taxon>Acanthomorphata</taxon>
        <taxon>Carangaria</taxon>
        <taxon>Carangiformes</taxon>
        <taxon>Carangidae</taxon>
        <taxon>Seriola</taxon>
    </lineage>
</organism>
<dbReference type="AlphaFoldDB" id="A0A3B4Y4F0"/>
<feature type="domain" description="Scaffolding anchor of CK1" evidence="3">
    <location>
        <begin position="47"/>
        <end position="308"/>
    </location>
</feature>
<evidence type="ECO:0000313" key="4">
    <source>
        <dbReference type="Ensembl" id="ENSSLDP00000022871.1"/>
    </source>
</evidence>
<dbReference type="Ensembl" id="ENSSLDT00000023607.1">
    <property type="protein sequence ID" value="ENSSLDP00000022871.1"/>
    <property type="gene ID" value="ENSSLDG00000017858.1"/>
</dbReference>
<evidence type="ECO:0000256" key="1">
    <source>
        <dbReference type="ARBA" id="ARBA00006937"/>
    </source>
</evidence>
<feature type="compositionally biased region" description="Basic and acidic residues" evidence="2">
    <location>
        <begin position="580"/>
        <end position="609"/>
    </location>
</feature>
<dbReference type="GO" id="GO:0005737">
    <property type="term" value="C:cytoplasm"/>
    <property type="evidence" value="ECO:0007669"/>
    <property type="project" value="TreeGrafter"/>
</dbReference>
<feature type="region of interest" description="Disordered" evidence="2">
    <location>
        <begin position="572"/>
        <end position="620"/>
    </location>
</feature>
<dbReference type="PANTHER" id="PTHR16181">
    <property type="entry name" value="PROTEIN FAM83A-RELATED"/>
    <property type="match status" value="1"/>
</dbReference>